<proteinExistence type="predicted"/>
<gene>
    <name evidence="1" type="ORF">QFC21_000920</name>
</gene>
<protein>
    <submittedName>
        <fullName evidence="1">Uncharacterized protein</fullName>
    </submittedName>
</protein>
<comment type="caution">
    <text evidence="1">The sequence shown here is derived from an EMBL/GenBank/DDBJ whole genome shotgun (WGS) entry which is preliminary data.</text>
</comment>
<evidence type="ECO:0000313" key="2">
    <source>
        <dbReference type="Proteomes" id="UP001227268"/>
    </source>
</evidence>
<name>A0ACC2W747_9TREE</name>
<sequence>MDSSNLIAQLFVTALDSAPPSIIFRYPPNPRSGTRLSRPVYRKRSDKQVIVTGRGRKKKIIPLPITETTISQSAYWTYSSNREAYDSEDSLDEEYRSAVWRPLHEQADSSEDYRPQGRKRQAPSQPRARAPSGLNSATSASGNKTIVGKTDSSSSNGSYNQQDYDTILGYDMIFLSNLLAPQRSVCNRRFELSVDELTFLGHPVRADKDGKWIMPDDEDEIEEGGQEEERGRSGRAKRMFSAGPPIDLEVVREGEVTQTPGSQRPSNHSSNDTDSMEEGNKTFENEPQTGPQLQLFSLVLVIDKPDPAVNDELPYLAYDTLYREVILPWTAAAFLEQVRTGWVAEESRKLVSVRDHALEKLSKHIPSCAPTLAVIPLKRAQADAFEVSPLAMSLKTVYENINRKTTAHIYVGEEALDIRVPVKPPAPSEEWTRWGEDVSEESDDQSETSLDDDYASQPDEEIDLGAVELNMPILKPWKALIRIDNTVSLWEDDAENENKFMPATDVPFQSMASLSTSLERPAVQPELAMSSVDTYAEDPLLERDIRELSEPLIRLLSSLDPMLPRLFPTNATQSDREEYTRALYWLLAHDLVIQAHEYVRIIATAKIKARALRDLQEEKENKKKRRKEQREMREALAQAQAQKQKTPTTSTSRKASDPSASAPELAFPTSDDSDQEFDNKDGEDYLSNGGEAVIERPGRPSSGEARCLKMMTQGKEENWQKKFNICAEYFNGRTSIEEMQYKTGLDRRDIRQVLTLYKEELVTFIHP</sequence>
<dbReference type="Proteomes" id="UP001227268">
    <property type="component" value="Unassembled WGS sequence"/>
</dbReference>
<dbReference type="EMBL" id="JASBWT010000002">
    <property type="protein sequence ID" value="KAJ9107467.1"/>
    <property type="molecule type" value="Genomic_DNA"/>
</dbReference>
<organism evidence="1 2">
    <name type="scientific">Naganishia friedmannii</name>
    <dbReference type="NCBI Taxonomy" id="89922"/>
    <lineage>
        <taxon>Eukaryota</taxon>
        <taxon>Fungi</taxon>
        <taxon>Dikarya</taxon>
        <taxon>Basidiomycota</taxon>
        <taxon>Agaricomycotina</taxon>
        <taxon>Tremellomycetes</taxon>
        <taxon>Filobasidiales</taxon>
        <taxon>Filobasidiaceae</taxon>
        <taxon>Naganishia</taxon>
    </lineage>
</organism>
<keyword evidence="2" id="KW-1185">Reference proteome</keyword>
<reference evidence="1" key="1">
    <citation type="submission" date="2023-04" db="EMBL/GenBank/DDBJ databases">
        <title>Draft Genome sequencing of Naganishia species isolated from polar environments using Oxford Nanopore Technology.</title>
        <authorList>
            <person name="Leo P."/>
            <person name="Venkateswaran K."/>
        </authorList>
    </citation>
    <scope>NUCLEOTIDE SEQUENCE</scope>
    <source>
        <strain evidence="1">MNA-CCFEE 5423</strain>
    </source>
</reference>
<evidence type="ECO:0000313" key="1">
    <source>
        <dbReference type="EMBL" id="KAJ9107467.1"/>
    </source>
</evidence>
<accession>A0ACC2W747</accession>